<dbReference type="InterPro" id="IPR036034">
    <property type="entry name" value="PDZ_sf"/>
</dbReference>
<dbReference type="EMBL" id="CP014339">
    <property type="protein sequence ID" value="AQX51449.1"/>
    <property type="molecule type" value="Genomic_DNA"/>
</dbReference>
<dbReference type="SUPFAM" id="SSF50630">
    <property type="entry name" value="Acid proteases"/>
    <property type="match status" value="1"/>
</dbReference>
<dbReference type="SMART" id="SM00228">
    <property type="entry name" value="PDZ"/>
    <property type="match status" value="1"/>
</dbReference>
<dbReference type="PROSITE" id="PS50106">
    <property type="entry name" value="PDZ"/>
    <property type="match status" value="1"/>
</dbReference>
<dbReference type="InterPro" id="IPR001478">
    <property type="entry name" value="PDZ"/>
</dbReference>
<evidence type="ECO:0000313" key="4">
    <source>
        <dbReference type="Proteomes" id="UP000189738"/>
    </source>
</evidence>
<dbReference type="Gene3D" id="2.30.42.10">
    <property type="match status" value="1"/>
</dbReference>
<dbReference type="EMBL" id="MAHS01000003">
    <property type="protein sequence ID" value="OPB52171.1"/>
    <property type="molecule type" value="Genomic_DNA"/>
</dbReference>
<sequence length="444" mass="50382">MKRFVIILLIFIAAFSKGQNKMEFGKATKAVIPFQLINSLIFIPVQLNGVNLTFLLDSGVANTIIFSTQDKDLSLNDVSKMKFTGLGGSGEIEGVLSQKNILSFGKDLIDKEHTIYLILNEEFNFSSHIGIPVNGIIGYEFFKDYPIKIDYVKKKITVYSDQKEFGRAVRKAASFGITLEGDKPYIIADIQMTTTPKPSKLLIDLGNGDPVWIFPSLIKDFVYNRPNIDDYLGRGFNGDIFGKRSRIRKFSIGEFSFDKPLTAMPDEFSIQHLKLVPDRKGSIGGEILRRFTVFFDYPNSKIYLKKNRNYNDPFHFNMSGLDLRHDGMIWDKDLVSIPTIKSKESPREGVEVNLGDSFQYKFVLKPSYSIAGCREDSPAYKAGLRKNDKLVTVNGKPASSYTLEQLNELFKSEEFKVIKITVTRNSETFNFVFALEDPIPYQEN</sequence>
<dbReference type="AlphaFoldDB" id="A0A1T3DFM8"/>
<accession>A0A1T3DFM8</accession>
<dbReference type="SUPFAM" id="SSF50156">
    <property type="entry name" value="PDZ domain-like"/>
    <property type="match status" value="1"/>
</dbReference>
<gene>
    <name evidence="2" type="ORF">AYC66_12510</name>
    <name evidence="3" type="ORF">BAY09_13460</name>
</gene>
<feature type="domain" description="PDZ" evidence="1">
    <location>
        <begin position="336"/>
        <end position="412"/>
    </location>
</feature>
<dbReference type="InterPro" id="IPR021109">
    <property type="entry name" value="Peptidase_aspartic_dom_sf"/>
</dbReference>
<dbReference type="RefSeq" id="WP_078413054.1">
    <property type="nucleotide sequence ID" value="NZ_BQKS01000016.1"/>
</dbReference>
<organism evidence="3">
    <name type="scientific">Elizabethkingia anophelis</name>
    <dbReference type="NCBI Taxonomy" id="1117645"/>
    <lineage>
        <taxon>Bacteria</taxon>
        <taxon>Pseudomonadati</taxon>
        <taxon>Bacteroidota</taxon>
        <taxon>Flavobacteriia</taxon>
        <taxon>Flavobacteriales</taxon>
        <taxon>Weeksellaceae</taxon>
        <taxon>Elizabethkingia</taxon>
    </lineage>
</organism>
<dbReference type="Pfam" id="PF17820">
    <property type="entry name" value="PDZ_6"/>
    <property type="match status" value="1"/>
</dbReference>
<dbReference type="Proteomes" id="UP000189738">
    <property type="component" value="Chromosome"/>
</dbReference>
<evidence type="ECO:0000313" key="3">
    <source>
        <dbReference type="EMBL" id="OPB52171.1"/>
    </source>
</evidence>
<evidence type="ECO:0000259" key="1">
    <source>
        <dbReference type="PROSITE" id="PS50106"/>
    </source>
</evidence>
<proteinExistence type="predicted"/>
<protein>
    <submittedName>
        <fullName evidence="3">Peptide-binding protein</fullName>
    </submittedName>
</protein>
<dbReference type="InterPro" id="IPR041489">
    <property type="entry name" value="PDZ_6"/>
</dbReference>
<name>A0A1T3DFM8_9FLAO</name>
<evidence type="ECO:0000313" key="2">
    <source>
        <dbReference type="EMBL" id="AQX51449.1"/>
    </source>
</evidence>
<dbReference type="Gene3D" id="2.40.70.10">
    <property type="entry name" value="Acid Proteases"/>
    <property type="match status" value="1"/>
</dbReference>
<reference evidence="3" key="2">
    <citation type="submission" date="2016-06" db="EMBL/GenBank/DDBJ databases">
        <authorList>
            <person name="Nicholson A.C."/>
        </authorList>
    </citation>
    <scope>NUCLEOTIDE SEQUENCE [LARGE SCALE GENOMIC DNA]</scope>
    <source>
        <strain evidence="3">E6809</strain>
    </source>
</reference>
<reference evidence="2 4" key="1">
    <citation type="submission" date="2016-02" db="EMBL/GenBank/DDBJ databases">
        <authorList>
            <person name="Nicholson A.C."/>
            <person name="Humrighouse B.W."/>
            <person name="Loparev V."/>
            <person name="Emery B."/>
            <person name="Graziano J."/>
            <person name="McQuiston J.R."/>
        </authorList>
    </citation>
    <scope>NUCLEOTIDE SEQUENCE [LARGE SCALE GENOMIC DNA]</scope>
    <source>
        <strain evidence="2 4">E6809</strain>
    </source>
</reference>